<sequence length="549" mass="60330">MRTLFSVIIPPLTLLLSACDLPKVDSESEGEPIADACEEDECGQGVDSTDTELERDDSRPTIAVGEAEPAAATPLRAKALGRMRNAAKYFHDNVARHGGYAWHHNATNLSERWGDIQLDEDQIMIQSPGTADVTIAFVEAALADPATPALKTYAKDAAMALRQGQVKSGGWRLYADFKPTPTLKACYLNTTANCSCGGCKFSTYDDQVTQSALIAMMRTDQLLGFADTAISGASSYARTRVETSQFPTNGGFPQGFMGPVAGRSALQASYPPSIGTSCGLANCYANSYTNEYWDDPTLNDNLASAFVEMLYWAREVYPAQATTYQAMLTAYGAFLRRAQMPQPQPAWAQQYDIQMQPRWARNWETPAIAGQESQDVMWALLRLYQLDPSVPANRDAVGTALAYLETVDYANDTMINRYIELDDTSPANIGFYTVNPGGYPVQFSPAPPTYQNYGWEVPSQLAALHAEYDRLASDTTVMKRSCQQLRADTAQAVDTTVNNERWITTYSPGGPRSGATPGDYLDTRTFVKNMRTLAEFVVRTTTDCIAWNY</sequence>
<dbReference type="Proteomes" id="UP001217838">
    <property type="component" value="Unassembled WGS sequence"/>
</dbReference>
<organism evidence="1 2">
    <name type="scientific">Nannocystis radixulma</name>
    <dbReference type="NCBI Taxonomy" id="2995305"/>
    <lineage>
        <taxon>Bacteria</taxon>
        <taxon>Pseudomonadati</taxon>
        <taxon>Myxococcota</taxon>
        <taxon>Polyangia</taxon>
        <taxon>Nannocystales</taxon>
        <taxon>Nannocystaceae</taxon>
        <taxon>Nannocystis</taxon>
    </lineage>
</organism>
<reference evidence="1 2" key="1">
    <citation type="submission" date="2022-11" db="EMBL/GenBank/DDBJ databases">
        <title>Minimal conservation of predation-associated metabolite biosynthetic gene clusters underscores biosynthetic potential of Myxococcota including descriptions for ten novel species: Archangium lansinium sp. nov., Myxococcus landrumus sp. nov., Nannocystis bai.</title>
        <authorList>
            <person name="Ahearne A."/>
            <person name="Stevens C."/>
            <person name="Dowd S."/>
        </authorList>
    </citation>
    <scope>NUCLEOTIDE SEQUENCE [LARGE SCALE GENOMIC DNA]</scope>
    <source>
        <strain evidence="1 2">NCELM</strain>
    </source>
</reference>
<evidence type="ECO:0008006" key="3">
    <source>
        <dbReference type="Google" id="ProtNLM"/>
    </source>
</evidence>
<gene>
    <name evidence="1" type="ORF">POL58_03545</name>
</gene>
<dbReference type="RefSeq" id="WP_271994497.1">
    <property type="nucleotide sequence ID" value="NZ_JAQNDN010000001.1"/>
</dbReference>
<proteinExistence type="predicted"/>
<dbReference type="SUPFAM" id="SSF81853">
    <property type="entry name" value="Family 10 polysaccharide lyase"/>
    <property type="match status" value="1"/>
</dbReference>
<name>A0ABT5AZB6_9BACT</name>
<evidence type="ECO:0000313" key="2">
    <source>
        <dbReference type="Proteomes" id="UP001217838"/>
    </source>
</evidence>
<comment type="caution">
    <text evidence="1">The sequence shown here is derived from an EMBL/GenBank/DDBJ whole genome shotgun (WGS) entry which is preliminary data.</text>
</comment>
<keyword evidence="2" id="KW-1185">Reference proteome</keyword>
<protein>
    <recommendedName>
        <fullName evidence="3">Pectic acid lyase</fullName>
    </recommendedName>
</protein>
<evidence type="ECO:0000313" key="1">
    <source>
        <dbReference type="EMBL" id="MDC0666790.1"/>
    </source>
</evidence>
<dbReference type="EMBL" id="JAQNDN010000001">
    <property type="protein sequence ID" value="MDC0666790.1"/>
    <property type="molecule type" value="Genomic_DNA"/>
</dbReference>
<dbReference type="Gene3D" id="1.50.10.20">
    <property type="match status" value="1"/>
</dbReference>
<accession>A0ABT5AZB6</accession>
<dbReference type="PROSITE" id="PS51257">
    <property type="entry name" value="PROKAR_LIPOPROTEIN"/>
    <property type="match status" value="1"/>
</dbReference>